<dbReference type="InterPro" id="IPR044880">
    <property type="entry name" value="NCX_ion-bd_dom_sf"/>
</dbReference>
<feature type="transmembrane region" description="Helical" evidence="5">
    <location>
        <begin position="44"/>
        <end position="64"/>
    </location>
</feature>
<gene>
    <name evidence="7" type="ORF">TPAS_932</name>
</gene>
<dbReference type="PANTHER" id="PTHR10846:SF8">
    <property type="entry name" value="INNER MEMBRANE PROTEIN YRBG"/>
    <property type="match status" value="1"/>
</dbReference>
<sequence length="332" mass="35729">MTALLDQADSYILMVLLILCIWVLSKATDILVDEAISLSLDWGISELVIGATIVSLGTSLPELAVSVLSAYQGNSIVALGNVIGSTIVNTSFILGIGALYGSIPVNRKTANKHAVLSGISFFLILSALPFFYSDGQGKIPQWIGVLFLFLSPLYFVWMLREGKQHHPEIDAVTSDKEEREPTLMKVLKLLVSAGFVIMSASVLVTTVEIGAGRIGIPDSIIASTIVAFGTGLPEISTTIVSVKKGYGALAMGNIMGSNLLNTLLILGTAISLTPGGIIVSPDFYQIHFPALGVLLAVLGYFSYNNKRDVVSRKEGRLLVLFYLLYLIWNYLL</sequence>
<feature type="transmembrane region" description="Helical" evidence="5">
    <location>
        <begin position="263"/>
        <end position="280"/>
    </location>
</feature>
<dbReference type="GO" id="GO:0006874">
    <property type="term" value="P:intracellular calcium ion homeostasis"/>
    <property type="evidence" value="ECO:0007669"/>
    <property type="project" value="TreeGrafter"/>
</dbReference>
<dbReference type="GO" id="GO:0008273">
    <property type="term" value="F:calcium, potassium:sodium antiporter activity"/>
    <property type="evidence" value="ECO:0007669"/>
    <property type="project" value="TreeGrafter"/>
</dbReference>
<evidence type="ECO:0000313" key="8">
    <source>
        <dbReference type="Proteomes" id="UP000195985"/>
    </source>
</evidence>
<feature type="transmembrane region" description="Helical" evidence="5">
    <location>
        <begin position="12"/>
        <end position="32"/>
    </location>
</feature>
<feature type="transmembrane region" description="Helical" evidence="5">
    <location>
        <begin position="113"/>
        <end position="133"/>
    </location>
</feature>
<dbReference type="RefSeq" id="WP_086942099.1">
    <property type="nucleotide sequence ID" value="NZ_FONM01000001.1"/>
</dbReference>
<dbReference type="STRING" id="43064.SAMN04488086_101121"/>
<feature type="transmembrane region" description="Helical" evidence="5">
    <location>
        <begin position="76"/>
        <end position="101"/>
    </location>
</feature>
<organism evidence="7 8">
    <name type="scientific">Trichococcus pasteurii</name>
    <dbReference type="NCBI Taxonomy" id="43064"/>
    <lineage>
        <taxon>Bacteria</taxon>
        <taxon>Bacillati</taxon>
        <taxon>Bacillota</taxon>
        <taxon>Bacilli</taxon>
        <taxon>Lactobacillales</taxon>
        <taxon>Carnobacteriaceae</taxon>
        <taxon>Trichococcus</taxon>
    </lineage>
</organism>
<dbReference type="GO" id="GO:0005886">
    <property type="term" value="C:plasma membrane"/>
    <property type="evidence" value="ECO:0007669"/>
    <property type="project" value="TreeGrafter"/>
</dbReference>
<accession>A0A1W1IE19</accession>
<evidence type="ECO:0000256" key="1">
    <source>
        <dbReference type="ARBA" id="ARBA00004141"/>
    </source>
</evidence>
<evidence type="ECO:0000256" key="3">
    <source>
        <dbReference type="ARBA" id="ARBA00022989"/>
    </source>
</evidence>
<dbReference type="PANTHER" id="PTHR10846">
    <property type="entry name" value="SODIUM/POTASSIUM/CALCIUM EXCHANGER"/>
    <property type="match status" value="1"/>
</dbReference>
<dbReference type="InterPro" id="IPR004837">
    <property type="entry name" value="NaCa_Exmemb"/>
</dbReference>
<evidence type="ECO:0000256" key="2">
    <source>
        <dbReference type="ARBA" id="ARBA00022692"/>
    </source>
</evidence>
<feature type="domain" description="Sodium/calcium exchanger membrane region" evidence="6">
    <location>
        <begin position="13"/>
        <end position="158"/>
    </location>
</feature>
<feature type="transmembrane region" description="Helical" evidence="5">
    <location>
        <begin position="286"/>
        <end position="303"/>
    </location>
</feature>
<feature type="transmembrane region" description="Helical" evidence="5">
    <location>
        <begin position="139"/>
        <end position="159"/>
    </location>
</feature>
<proteinExistence type="predicted"/>
<dbReference type="Pfam" id="PF01699">
    <property type="entry name" value="Na_Ca_ex"/>
    <property type="match status" value="2"/>
</dbReference>
<dbReference type="OrthoDB" id="9794225at2"/>
<keyword evidence="4 5" id="KW-0472">Membrane</keyword>
<comment type="subcellular location">
    <subcellularLocation>
        <location evidence="1">Membrane</location>
        <topology evidence="1">Multi-pass membrane protein</topology>
    </subcellularLocation>
</comment>
<evidence type="ECO:0000259" key="6">
    <source>
        <dbReference type="Pfam" id="PF01699"/>
    </source>
</evidence>
<name>A0A1W1IE19_9LACT</name>
<keyword evidence="3 5" id="KW-1133">Transmembrane helix</keyword>
<dbReference type="AlphaFoldDB" id="A0A1W1IE19"/>
<dbReference type="EMBL" id="FWEY01000002">
    <property type="protein sequence ID" value="SLM51256.1"/>
    <property type="molecule type" value="Genomic_DNA"/>
</dbReference>
<dbReference type="InterPro" id="IPR004481">
    <property type="entry name" value="K/Na/Ca-exchanger"/>
</dbReference>
<protein>
    <submittedName>
        <fullName evidence="7">Sodium/calcium exchanger membrane region</fullName>
    </submittedName>
</protein>
<feature type="transmembrane region" description="Helical" evidence="5">
    <location>
        <begin position="315"/>
        <end position="331"/>
    </location>
</feature>
<feature type="transmembrane region" description="Helical" evidence="5">
    <location>
        <begin position="219"/>
        <end position="242"/>
    </location>
</feature>
<evidence type="ECO:0000313" key="7">
    <source>
        <dbReference type="EMBL" id="SLM51256.1"/>
    </source>
</evidence>
<dbReference type="Proteomes" id="UP000195985">
    <property type="component" value="Unassembled WGS sequence"/>
</dbReference>
<feature type="domain" description="Sodium/calcium exchanger membrane region" evidence="6">
    <location>
        <begin position="188"/>
        <end position="330"/>
    </location>
</feature>
<reference evidence="8" key="1">
    <citation type="submission" date="2016-04" db="EMBL/GenBank/DDBJ databases">
        <authorList>
            <person name="Strepis N."/>
        </authorList>
    </citation>
    <scope>NUCLEOTIDE SEQUENCE [LARGE SCALE GENOMIC DNA]</scope>
</reference>
<evidence type="ECO:0000256" key="4">
    <source>
        <dbReference type="ARBA" id="ARBA00023136"/>
    </source>
</evidence>
<keyword evidence="8" id="KW-1185">Reference proteome</keyword>
<feature type="transmembrane region" description="Helical" evidence="5">
    <location>
        <begin position="186"/>
        <end position="207"/>
    </location>
</feature>
<dbReference type="GO" id="GO:0005262">
    <property type="term" value="F:calcium channel activity"/>
    <property type="evidence" value="ECO:0007669"/>
    <property type="project" value="TreeGrafter"/>
</dbReference>
<dbReference type="Gene3D" id="1.20.1420.30">
    <property type="entry name" value="NCX, central ion-binding region"/>
    <property type="match status" value="1"/>
</dbReference>
<evidence type="ECO:0000256" key="5">
    <source>
        <dbReference type="SAM" id="Phobius"/>
    </source>
</evidence>
<keyword evidence="2 5" id="KW-0812">Transmembrane</keyword>